<name>A0A0P9ZWZ0_PSESX</name>
<accession>A0A0P9ZWZ0</accession>
<organism evidence="1 2">
    <name type="scientific">Pseudomonas syringae pv. spinaceae</name>
    <dbReference type="NCBI Taxonomy" id="264459"/>
    <lineage>
        <taxon>Bacteria</taxon>
        <taxon>Pseudomonadati</taxon>
        <taxon>Pseudomonadota</taxon>
        <taxon>Gammaproteobacteria</taxon>
        <taxon>Pseudomonadales</taxon>
        <taxon>Pseudomonadaceae</taxon>
        <taxon>Pseudomonas</taxon>
        <taxon>Pseudomonas syringae</taxon>
    </lineage>
</organism>
<gene>
    <name evidence="1" type="ORF">ALO94_02275</name>
</gene>
<reference evidence="1 2" key="1">
    <citation type="submission" date="2015-09" db="EMBL/GenBank/DDBJ databases">
        <title>Genome announcement of multiple Pseudomonas syringae strains.</title>
        <authorList>
            <person name="Thakur S."/>
            <person name="Wang P.W."/>
            <person name="Gong Y."/>
            <person name="Weir B.S."/>
            <person name="Guttman D.S."/>
        </authorList>
    </citation>
    <scope>NUCLEOTIDE SEQUENCE [LARGE SCALE GENOMIC DNA]</scope>
    <source>
        <strain evidence="1 2">ICMP16929</strain>
    </source>
</reference>
<proteinExistence type="predicted"/>
<evidence type="ECO:0000313" key="2">
    <source>
        <dbReference type="Proteomes" id="UP000050384"/>
    </source>
</evidence>
<dbReference type="RefSeq" id="WP_011104019.1">
    <property type="nucleotide sequence ID" value="NZ_LJRI01001334.1"/>
</dbReference>
<dbReference type="AlphaFoldDB" id="A0A0P9ZWZ0"/>
<dbReference type="InterPro" id="IPR015002">
    <property type="entry name" value="T6SS_Tdi1_C"/>
</dbReference>
<sequence>MRDESFEIFVDAMGEPVKVCPASESVIDKYKGVLPDVLLDYWRSEGWCGYADGLFWTVNPDEYKHLLDMWLSGTKFSGIDNYHVIARSAFGDLYAWGEKYGRKIIVSCPGDYIVSLADEAEIRCDDPDLAIQSFFAMSDREDFDMEDHDGIPLFERAVQKLGCLNEDEMYGFQPALVLGGSITLQNLVKLDLEVHLTILHQLSR</sequence>
<dbReference type="PATRIC" id="fig|264459.3.peg.3824"/>
<dbReference type="Proteomes" id="UP000050384">
    <property type="component" value="Unassembled WGS sequence"/>
</dbReference>
<dbReference type="Pfam" id="PF08906">
    <property type="entry name" value="T6SS_Tdi1_C"/>
    <property type="match status" value="1"/>
</dbReference>
<dbReference type="GeneID" id="1184110"/>
<dbReference type="InterPro" id="IPR014983">
    <property type="entry name" value="GAD-rel"/>
</dbReference>
<dbReference type="EMBL" id="LJRI01001334">
    <property type="protein sequence ID" value="KPY64483.1"/>
    <property type="molecule type" value="Genomic_DNA"/>
</dbReference>
<evidence type="ECO:0000313" key="1">
    <source>
        <dbReference type="EMBL" id="KPY64483.1"/>
    </source>
</evidence>
<comment type="caution">
    <text evidence="1">The sequence shown here is derived from an EMBL/GenBank/DDBJ whole genome shotgun (WGS) entry which is preliminary data.</text>
</comment>
<protein>
    <submittedName>
        <fullName evidence="1">Uncharacterized protein</fullName>
    </submittedName>
</protein>
<dbReference type="Pfam" id="PF08887">
    <property type="entry name" value="GAD-like"/>
    <property type="match status" value="1"/>
</dbReference>